<feature type="compositionally biased region" description="Polar residues" evidence="1">
    <location>
        <begin position="73"/>
        <end position="83"/>
    </location>
</feature>
<evidence type="ECO:0000256" key="1">
    <source>
        <dbReference type="SAM" id="MobiDB-lite"/>
    </source>
</evidence>
<proteinExistence type="predicted"/>
<dbReference type="RefSeq" id="XP_033667710.1">
    <property type="nucleotide sequence ID" value="XM_033812762.1"/>
</dbReference>
<accession>A0A6A6CIG5</accession>
<feature type="region of interest" description="Disordered" evidence="1">
    <location>
        <begin position="1"/>
        <end position="216"/>
    </location>
</feature>
<evidence type="ECO:0000313" key="2">
    <source>
        <dbReference type="EMBL" id="KAF2166821.1"/>
    </source>
</evidence>
<sequence length="244" mass="26064">MAMAGTESPNTPRKPVVNFSRPRLASKGQTDNDEEFGIKQHDQSIPNSAVKSVSAFHSPHPSDPPFPAEPRFSTDSETLSNTSANARRDDALAAARRGAPIGGLNAQRHPGTRRLESNSTTTTTTSDSTHSRPSTADSTKRLMPIKSILKQTSVEVSSERASSDGGEDTGSHHTVSEDGGSQSTVGYEKDGKWSSSDYDTSEMSEKEVRKLEKKGKNPALVAEMRAARKGKGIVGVMTGTSYVS</sequence>
<evidence type="ECO:0000313" key="3">
    <source>
        <dbReference type="Proteomes" id="UP000799537"/>
    </source>
</evidence>
<gene>
    <name evidence="2" type="ORF">M409DRAFT_54602</name>
</gene>
<reference evidence="2" key="1">
    <citation type="journal article" date="2020" name="Stud. Mycol.">
        <title>101 Dothideomycetes genomes: a test case for predicting lifestyles and emergence of pathogens.</title>
        <authorList>
            <person name="Haridas S."/>
            <person name="Albert R."/>
            <person name="Binder M."/>
            <person name="Bloem J."/>
            <person name="Labutti K."/>
            <person name="Salamov A."/>
            <person name="Andreopoulos B."/>
            <person name="Baker S."/>
            <person name="Barry K."/>
            <person name="Bills G."/>
            <person name="Bluhm B."/>
            <person name="Cannon C."/>
            <person name="Castanera R."/>
            <person name="Culley D."/>
            <person name="Daum C."/>
            <person name="Ezra D."/>
            <person name="Gonzalez J."/>
            <person name="Henrissat B."/>
            <person name="Kuo A."/>
            <person name="Liang C."/>
            <person name="Lipzen A."/>
            <person name="Lutzoni F."/>
            <person name="Magnuson J."/>
            <person name="Mondo S."/>
            <person name="Nolan M."/>
            <person name="Ohm R."/>
            <person name="Pangilinan J."/>
            <person name="Park H.-J."/>
            <person name="Ramirez L."/>
            <person name="Alfaro M."/>
            <person name="Sun H."/>
            <person name="Tritt A."/>
            <person name="Yoshinaga Y."/>
            <person name="Zwiers L.-H."/>
            <person name="Turgeon B."/>
            <person name="Goodwin S."/>
            <person name="Spatafora J."/>
            <person name="Crous P."/>
            <person name="Grigoriev I."/>
        </authorList>
    </citation>
    <scope>NUCLEOTIDE SEQUENCE</scope>
    <source>
        <strain evidence="2">ATCC 36951</strain>
    </source>
</reference>
<dbReference type="Proteomes" id="UP000799537">
    <property type="component" value="Unassembled WGS sequence"/>
</dbReference>
<name>A0A6A6CIG5_ZASCE</name>
<keyword evidence="3" id="KW-1185">Reference proteome</keyword>
<dbReference type="AlphaFoldDB" id="A0A6A6CIG5"/>
<dbReference type="OrthoDB" id="5431248at2759"/>
<protein>
    <submittedName>
        <fullName evidence="2">Uncharacterized protein</fullName>
    </submittedName>
</protein>
<feature type="compositionally biased region" description="Low complexity" evidence="1">
    <location>
        <begin position="117"/>
        <end position="135"/>
    </location>
</feature>
<organism evidence="2 3">
    <name type="scientific">Zasmidium cellare ATCC 36951</name>
    <dbReference type="NCBI Taxonomy" id="1080233"/>
    <lineage>
        <taxon>Eukaryota</taxon>
        <taxon>Fungi</taxon>
        <taxon>Dikarya</taxon>
        <taxon>Ascomycota</taxon>
        <taxon>Pezizomycotina</taxon>
        <taxon>Dothideomycetes</taxon>
        <taxon>Dothideomycetidae</taxon>
        <taxon>Mycosphaerellales</taxon>
        <taxon>Mycosphaerellaceae</taxon>
        <taxon>Zasmidium</taxon>
    </lineage>
</organism>
<dbReference type="EMBL" id="ML993595">
    <property type="protein sequence ID" value="KAF2166821.1"/>
    <property type="molecule type" value="Genomic_DNA"/>
</dbReference>
<dbReference type="GeneID" id="54566034"/>